<gene>
    <name evidence="2" type="ORF">SAMN04489726_2228</name>
</gene>
<accession>A0A1G9U6W5</accession>
<keyword evidence="1" id="KW-0812">Transmembrane</keyword>
<protein>
    <submittedName>
        <fullName evidence="2">Uncharacterized membrane protein</fullName>
    </submittedName>
</protein>
<name>A0A1G9U6W5_ALLAB</name>
<reference evidence="2 3" key="1">
    <citation type="submission" date="2016-10" db="EMBL/GenBank/DDBJ databases">
        <authorList>
            <person name="de Groot N.N."/>
        </authorList>
    </citation>
    <scope>NUCLEOTIDE SEQUENCE [LARGE SCALE GENOMIC DNA]</scope>
    <source>
        <strain evidence="2 3">DSM 44149</strain>
    </source>
</reference>
<keyword evidence="1" id="KW-1133">Transmembrane helix</keyword>
<evidence type="ECO:0000313" key="3">
    <source>
        <dbReference type="Proteomes" id="UP000183376"/>
    </source>
</evidence>
<dbReference type="Proteomes" id="UP000183376">
    <property type="component" value="Chromosome I"/>
</dbReference>
<dbReference type="InterPro" id="IPR018719">
    <property type="entry name" value="DUF2243_membrane"/>
</dbReference>
<dbReference type="EMBL" id="LT629701">
    <property type="protein sequence ID" value="SDM55710.1"/>
    <property type="molecule type" value="Genomic_DNA"/>
</dbReference>
<organism evidence="2 3">
    <name type="scientific">Allokutzneria albata</name>
    <name type="common">Kibdelosporangium albatum</name>
    <dbReference type="NCBI Taxonomy" id="211114"/>
    <lineage>
        <taxon>Bacteria</taxon>
        <taxon>Bacillati</taxon>
        <taxon>Actinomycetota</taxon>
        <taxon>Actinomycetes</taxon>
        <taxon>Pseudonocardiales</taxon>
        <taxon>Pseudonocardiaceae</taxon>
        <taxon>Allokutzneria</taxon>
    </lineage>
</organism>
<feature type="transmembrane region" description="Helical" evidence="1">
    <location>
        <begin position="113"/>
        <end position="134"/>
    </location>
</feature>
<dbReference type="AlphaFoldDB" id="A0A1G9U6W5"/>
<keyword evidence="1" id="KW-0472">Membrane</keyword>
<feature type="transmembrane region" description="Helical" evidence="1">
    <location>
        <begin position="47"/>
        <end position="66"/>
    </location>
</feature>
<dbReference type="STRING" id="211114.SAMN04489726_2228"/>
<keyword evidence="3" id="KW-1185">Reference proteome</keyword>
<proteinExistence type="predicted"/>
<dbReference type="Pfam" id="PF10002">
    <property type="entry name" value="DUF2243"/>
    <property type="match status" value="1"/>
</dbReference>
<evidence type="ECO:0000256" key="1">
    <source>
        <dbReference type="SAM" id="Phobius"/>
    </source>
</evidence>
<evidence type="ECO:0000313" key="2">
    <source>
        <dbReference type="EMBL" id="SDM55710.1"/>
    </source>
</evidence>
<dbReference type="OrthoDB" id="5190099at2"/>
<dbReference type="eggNOG" id="COG4329">
    <property type="taxonomic scope" value="Bacteria"/>
</dbReference>
<sequence length="223" mass="23616">MSAGLVLGFGLGGFVDGIVAHQLLRWHHMLSGWYPEHTDATMAADGLFHLGCLVVVLVGVALLATARPADLPSRGPRLAGWMLAGWGWFNLVEGIIDHHLLGVHHVRAGPHQLAYDLGFLAFGLLLTAAGTWLAGSTGSSPPDASATVRGRDLRRLLDTGLPDPALVLVHGRFEVAAADQRGKALEVISREELLRRTGKADPTDAELDQHARALSTAVTTLGG</sequence>